<evidence type="ECO:0000256" key="6">
    <source>
        <dbReference type="ARBA" id="ARBA00023136"/>
    </source>
</evidence>
<dbReference type="GO" id="GO:0098552">
    <property type="term" value="C:side of membrane"/>
    <property type="evidence" value="ECO:0007669"/>
    <property type="project" value="UniProtKB-KW"/>
</dbReference>
<keyword evidence="5 9" id="KW-0732">Signal</keyword>
<keyword evidence="8" id="KW-0449">Lipoprotein</keyword>
<evidence type="ECO:0000256" key="2">
    <source>
        <dbReference type="ARBA" id="ARBA00004609"/>
    </source>
</evidence>
<keyword evidence="3" id="KW-1003">Cell membrane</keyword>
<dbReference type="EMBL" id="KC612985">
    <property type="protein sequence ID" value="AGH60416.1"/>
    <property type="molecule type" value="Genomic_DNA"/>
</dbReference>
<organism evidence="11">
    <name type="scientific">Trypanosoma brucei</name>
    <dbReference type="NCBI Taxonomy" id="5691"/>
    <lineage>
        <taxon>Eukaryota</taxon>
        <taxon>Discoba</taxon>
        <taxon>Euglenozoa</taxon>
        <taxon>Kinetoplastea</taxon>
        <taxon>Metakinetoplastina</taxon>
        <taxon>Trypanosomatida</taxon>
        <taxon>Trypanosomatidae</taxon>
        <taxon>Trypanosoma</taxon>
    </lineage>
</organism>
<comment type="subcellular location">
    <subcellularLocation>
        <location evidence="2">Cell membrane</location>
        <topology evidence="2">Lipid-anchor</topology>
        <topology evidence="2">GPI-anchor</topology>
    </subcellularLocation>
</comment>
<dbReference type="AlphaFoldDB" id="M4SYL1"/>
<evidence type="ECO:0000256" key="3">
    <source>
        <dbReference type="ARBA" id="ARBA00022475"/>
    </source>
</evidence>
<feature type="domain" description="Trypanosome variant surface glycoprotein B-type N-terminal" evidence="10">
    <location>
        <begin position="10"/>
        <end position="367"/>
    </location>
</feature>
<feature type="chain" id="PRO_5004057685" evidence="9">
    <location>
        <begin position="19"/>
        <end position="387"/>
    </location>
</feature>
<dbReference type="InterPro" id="IPR025932">
    <property type="entry name" value="Trypano_VSG_B_N_dom"/>
</dbReference>
<proteinExistence type="predicted"/>
<evidence type="ECO:0000256" key="4">
    <source>
        <dbReference type="ARBA" id="ARBA00022622"/>
    </source>
</evidence>
<name>M4SYL1_9TRYP</name>
<evidence type="ECO:0000256" key="1">
    <source>
        <dbReference type="ARBA" id="ARBA00002523"/>
    </source>
</evidence>
<dbReference type="VEuPathDB" id="TriTrypDB:Tb427_000317100"/>
<evidence type="ECO:0000256" key="9">
    <source>
        <dbReference type="SAM" id="SignalP"/>
    </source>
</evidence>
<keyword evidence="7" id="KW-0325">Glycoprotein</keyword>
<protein>
    <submittedName>
        <fullName evidence="11">Variant surface glycoprotein 1488</fullName>
    </submittedName>
</protein>
<keyword evidence="6" id="KW-0472">Membrane</keyword>
<evidence type="ECO:0000259" key="10">
    <source>
        <dbReference type="Pfam" id="PF13206"/>
    </source>
</evidence>
<evidence type="ECO:0000256" key="5">
    <source>
        <dbReference type="ARBA" id="ARBA00022729"/>
    </source>
</evidence>
<evidence type="ECO:0000256" key="8">
    <source>
        <dbReference type="ARBA" id="ARBA00023288"/>
    </source>
</evidence>
<comment type="function">
    <text evidence="1">VSG forms a coat on the surface of the parasite. The trypanosome evades the immune response of the host by expressing a series of antigenically distinct VSGs from an estimated 1000 VSG genes.</text>
</comment>
<dbReference type="GO" id="GO:0005886">
    <property type="term" value="C:plasma membrane"/>
    <property type="evidence" value="ECO:0007669"/>
    <property type="project" value="UniProtKB-SubCell"/>
</dbReference>
<keyword evidence="4" id="KW-0336">GPI-anchor</keyword>
<evidence type="ECO:0000313" key="11">
    <source>
        <dbReference type="EMBL" id="AGH60416.1"/>
    </source>
</evidence>
<feature type="signal peptide" evidence="9">
    <location>
        <begin position="1"/>
        <end position="18"/>
    </location>
</feature>
<reference evidence="11" key="1">
    <citation type="submission" date="2013-02" db="EMBL/GenBank/DDBJ databases">
        <authorList>
            <person name="Cross G.A.M."/>
            <person name="Kim H.-S."/>
            <person name="Wickstead B."/>
        </authorList>
    </citation>
    <scope>NUCLEOTIDE SEQUENCE</scope>
    <source>
        <strain evidence="11">Lister 427</strain>
    </source>
</reference>
<dbReference type="Pfam" id="PF13206">
    <property type="entry name" value="VSG_B"/>
    <property type="match status" value="1"/>
</dbReference>
<evidence type="ECO:0000256" key="7">
    <source>
        <dbReference type="ARBA" id="ARBA00023180"/>
    </source>
</evidence>
<sequence>MLLTFAATVLLIRRPVRSINAGDNGNLFLDLCAPVALPSSKTPELASKGTADADFQEILKLNATLSDDTWRKKFEKPHEGQERPKYSNKGGNVDEIQKLRWDGWNKAEDELEKEKESKVTIKKAAIYGFCETDRQQVSALLQPIAEKDTAAFLQLTSGASADSKLTANAVKKLLEAAYSRGVTQLSELTLDKLKANNGNPGTRTLFCVADTPETTKAKTLAALLYCICAAESTDGSGNFKECADDIPAAQSTHADLANADTDTTAIINTCPDSPSMEITASEILTSLAAFLGRGTPKQGKIIFCQLASQGCAGQSSSGLCIVYKTAAKAGTTALTAAEWRTKLVEAAELIAEQKRRNNKITKTTSRLADLREQAFNLQPQLQLHKKI</sequence>
<accession>M4SYL1</accession>
<reference evidence="11" key="2">
    <citation type="journal article" date="2014" name="Mol. Biochem. Parasitol.">
        <title>Capturing the variant surface glycoprotein repertoire (the VSGnome) of Trypanosoma brucei Lister 427.</title>
        <authorList>
            <person name="Cross G.A."/>
            <person name="Kim H.S."/>
            <person name="Wickstead B."/>
        </authorList>
    </citation>
    <scope>NUCLEOTIDE SEQUENCE</scope>
    <source>
        <strain evidence="11">Lister 427</strain>
    </source>
</reference>